<dbReference type="PANTHER" id="PTHR32234">
    <property type="entry name" value="THIOL:DISULFIDE INTERCHANGE PROTEIN DSBD"/>
    <property type="match status" value="1"/>
</dbReference>
<dbReference type="PANTHER" id="PTHR32234:SF0">
    <property type="entry name" value="THIOL:DISULFIDE INTERCHANGE PROTEIN DSBD"/>
    <property type="match status" value="1"/>
</dbReference>
<dbReference type="GO" id="GO:0015035">
    <property type="term" value="F:protein-disulfide reductase activity"/>
    <property type="evidence" value="ECO:0007669"/>
    <property type="project" value="TreeGrafter"/>
</dbReference>
<dbReference type="InterPro" id="IPR036929">
    <property type="entry name" value="DsbDN_sf"/>
</dbReference>
<evidence type="ECO:0000313" key="4">
    <source>
        <dbReference type="Proteomes" id="UP000228987"/>
    </source>
</evidence>
<protein>
    <recommendedName>
        <fullName evidence="2">Thiol:disulfide interchange protein DsbD N-terminal domain-containing protein</fullName>
    </recommendedName>
</protein>
<organism evidence="3 4">
    <name type="scientific">SAR86 cluster bacterium</name>
    <dbReference type="NCBI Taxonomy" id="2030880"/>
    <lineage>
        <taxon>Bacteria</taxon>
        <taxon>Pseudomonadati</taxon>
        <taxon>Pseudomonadota</taxon>
        <taxon>Gammaproteobacteria</taxon>
        <taxon>SAR86 cluster</taxon>
    </lineage>
</organism>
<dbReference type="GO" id="GO:0045454">
    <property type="term" value="P:cell redox homeostasis"/>
    <property type="evidence" value="ECO:0007669"/>
    <property type="project" value="TreeGrafter"/>
</dbReference>
<comment type="caution">
    <text evidence="3">The sequence shown here is derived from an EMBL/GenBank/DDBJ whole genome shotgun (WGS) entry which is preliminary data.</text>
</comment>
<evidence type="ECO:0000259" key="2">
    <source>
        <dbReference type="Pfam" id="PF11412"/>
    </source>
</evidence>
<feature type="domain" description="Thiol:disulfide interchange protein DsbD N-terminal" evidence="2">
    <location>
        <begin position="60"/>
        <end position="170"/>
    </location>
</feature>
<dbReference type="Proteomes" id="UP000228987">
    <property type="component" value="Unassembled WGS sequence"/>
</dbReference>
<dbReference type="EMBL" id="NVWI01000004">
    <property type="protein sequence ID" value="PCJ41697.1"/>
    <property type="molecule type" value="Genomic_DNA"/>
</dbReference>
<evidence type="ECO:0000313" key="3">
    <source>
        <dbReference type="EMBL" id="PCJ41697.1"/>
    </source>
</evidence>
<name>A0A2A5CCX3_9GAMM</name>
<dbReference type="Pfam" id="PF11412">
    <property type="entry name" value="DsbD_N"/>
    <property type="match status" value="1"/>
</dbReference>
<dbReference type="Gene3D" id="2.60.40.1250">
    <property type="entry name" value="Thiol:disulfide interchange protein DsbD, N-terminal domain"/>
    <property type="match status" value="1"/>
</dbReference>
<gene>
    <name evidence="3" type="ORF">COA71_06695</name>
</gene>
<evidence type="ECO:0000256" key="1">
    <source>
        <dbReference type="SAM" id="SignalP"/>
    </source>
</evidence>
<proteinExistence type="predicted"/>
<feature type="chain" id="PRO_5012630620" description="Thiol:disulfide interchange protein DsbD N-terminal domain-containing protein" evidence="1">
    <location>
        <begin position="24"/>
        <end position="176"/>
    </location>
</feature>
<keyword evidence="1" id="KW-0732">Signal</keyword>
<accession>A0A2A5CCX3</accession>
<reference evidence="4" key="1">
    <citation type="submission" date="2017-08" db="EMBL/GenBank/DDBJ databases">
        <title>A dynamic microbial community with high functional redundancy inhabits the cold, oxic subseafloor aquifer.</title>
        <authorList>
            <person name="Tully B.J."/>
            <person name="Wheat C.G."/>
            <person name="Glazer B.T."/>
            <person name="Huber J.A."/>
        </authorList>
    </citation>
    <scope>NUCLEOTIDE SEQUENCE [LARGE SCALE GENOMIC DNA]</scope>
</reference>
<dbReference type="SUPFAM" id="SSF74863">
    <property type="entry name" value="Thiol:disulfide interchange protein DsbD, N-terminal domain (DsbD-alpha)"/>
    <property type="match status" value="1"/>
</dbReference>
<feature type="signal peptide" evidence="1">
    <location>
        <begin position="1"/>
        <end position="23"/>
    </location>
</feature>
<sequence length="176" mass="19415">MFTTLKKIGLLTSFLLASATLQAQLLDNSASTSISTASTINAGGLLNNNNSSLATSAIQSVLPADSAFALSAYIEAPNTLVLLWEIEDGYYLYRKSLNFIETNNNSLENPVIPMGIQTEDEFFGEVEVYYQRLLIRIPFDSSKVGNNISLQLNYQGCAEASYCYPMQFKELNLEII</sequence>
<dbReference type="InterPro" id="IPR028250">
    <property type="entry name" value="DsbDN"/>
</dbReference>
<dbReference type="AlphaFoldDB" id="A0A2A5CCX3"/>